<dbReference type="Proteomes" id="UP001432168">
    <property type="component" value="Chromosome"/>
</dbReference>
<protein>
    <recommendedName>
        <fullName evidence="4">Secreted protein</fullName>
    </recommendedName>
</protein>
<evidence type="ECO:0000313" key="2">
    <source>
        <dbReference type="EMBL" id="WUT45679.1"/>
    </source>
</evidence>
<sequence length="363" mass="36407">MSWSALSPGATVRMLRAVVGRRALQVGLLVGGLFVLGFLCGEQAQAADGIGALPGGTVGRLVNSPAEPTAAPTATPTGAAALTAAAPGTDRDRDKAADTATDTATDTAKDSAPRPVVPGPGPRLGAVPQQGHVVPEPGSDVLTHPVGDKVLRPVTEDVVGAVVSGVVQPVGDLVETVTTGLTETVGIPTRPTLPEWPTLPSLPETPSWPNLPTLPTVPGVPTVPGLPGTSGQTLPAPVTSPSHPQQGDHAARKAAGDEGRADAGAWFGPRFAGHRTDAETVARHSAQSAGATSRAPAHQAPSDSTGGALGGKSAVDNGSSRHGDAHAVTLDHRAPLRLVPGAAARVDAAGTRDRHRDIPVFPG</sequence>
<evidence type="ECO:0000313" key="3">
    <source>
        <dbReference type="Proteomes" id="UP001432168"/>
    </source>
</evidence>
<feature type="compositionally biased region" description="Low complexity" evidence="1">
    <location>
        <begin position="211"/>
        <end position="229"/>
    </location>
</feature>
<evidence type="ECO:0000256" key="1">
    <source>
        <dbReference type="SAM" id="MobiDB-lite"/>
    </source>
</evidence>
<keyword evidence="3" id="KW-1185">Reference proteome</keyword>
<gene>
    <name evidence="2" type="ORF">OG929_26790</name>
</gene>
<name>A0ABZ1X0R4_9ACTN</name>
<proteinExistence type="predicted"/>
<feature type="compositionally biased region" description="Low complexity" evidence="1">
    <location>
        <begin position="65"/>
        <end position="88"/>
    </location>
</feature>
<dbReference type="EMBL" id="CP109011">
    <property type="protein sequence ID" value="WUT45679.1"/>
    <property type="molecule type" value="Genomic_DNA"/>
</dbReference>
<feature type="region of interest" description="Disordered" evidence="1">
    <location>
        <begin position="185"/>
        <end position="324"/>
    </location>
</feature>
<feature type="region of interest" description="Disordered" evidence="1">
    <location>
        <begin position="63"/>
        <end position="145"/>
    </location>
</feature>
<feature type="compositionally biased region" description="Basic and acidic residues" evidence="1">
    <location>
        <begin position="249"/>
        <end position="261"/>
    </location>
</feature>
<accession>A0ABZ1X0R4</accession>
<reference evidence="2" key="1">
    <citation type="submission" date="2022-10" db="EMBL/GenBank/DDBJ databases">
        <title>The complete genomes of actinobacterial strains from the NBC collection.</title>
        <authorList>
            <person name="Joergensen T.S."/>
            <person name="Alvarez Arevalo M."/>
            <person name="Sterndorff E.B."/>
            <person name="Faurdal D."/>
            <person name="Vuksanovic O."/>
            <person name="Mourched A.-S."/>
            <person name="Charusanti P."/>
            <person name="Shaw S."/>
            <person name="Blin K."/>
            <person name="Weber T."/>
        </authorList>
    </citation>
    <scope>NUCLEOTIDE SEQUENCE</scope>
    <source>
        <strain evidence="2">NBC_00686</strain>
    </source>
</reference>
<evidence type="ECO:0008006" key="4">
    <source>
        <dbReference type="Google" id="ProtNLM"/>
    </source>
</evidence>
<dbReference type="RefSeq" id="WP_329266466.1">
    <property type="nucleotide sequence ID" value="NZ_CP109011.1"/>
</dbReference>
<organism evidence="2 3">
    <name type="scientific">Streptomyces pseudovenezuelae</name>
    <dbReference type="NCBI Taxonomy" id="67350"/>
    <lineage>
        <taxon>Bacteria</taxon>
        <taxon>Bacillati</taxon>
        <taxon>Actinomycetota</taxon>
        <taxon>Actinomycetes</taxon>
        <taxon>Kitasatosporales</taxon>
        <taxon>Streptomycetaceae</taxon>
        <taxon>Streptomyces</taxon>
        <taxon>Streptomyces aurantiacus group</taxon>
    </lineage>
</organism>